<accession>A0ACB8AEG9</accession>
<name>A0ACB8AEG9_9AGAM</name>
<keyword evidence="2" id="KW-1185">Reference proteome</keyword>
<protein>
    <submittedName>
        <fullName evidence="1">Uncharacterized protein</fullName>
    </submittedName>
</protein>
<sequence>MNRLACLRLTERSARLLYNVRCEIQEAGDQVADELQHPIDKLTAALNEVYNFLTRLIRRPFIKRYLRRLEIMREIAACDRALADVLAMFGISIQVRILKQVQAVSEESRKLAEEAHEHYRLMQTRVYAMDQGRPQLQLPSLDNALGLTGVGEQRPGFGVHPVPTLGLLSPSSSMLSPPPVYSLDQITPTQSNQGTEMLTPSFSHHSIPSSQIILPPSASSIQQIQISEQLTQAVVQHTSEALSPLLTLAELRTTQNAVDSARDNAALRAALRKVMSSWSDEELIKQIQVGQEEIPEAIKTFRRALESLEDDEPDIQNEIDAIYPVRFEPDAAAVHAPGGSSSAPGETEARRRDTLDREFMESGIDAMTRLSSVQSQKARAVGADVDPKDLPSWTITRYEVDRLRKIGVGFFSEVYLGRWRDLSVAIKVLSSATTQSTFIREVLIWRELRHPNILRLYGASSTTGEKPWFFVSPYCAGGTLVAWLNAARDRARDRLGGHAVEMERGRSMFGMGSGSGGIGLSGNSHGVGTGVCEAAMANPKQIGRRVISSGNLDSRTGIEEIDLVRCMHQIAKGMEYLHDKGVLHGDLKAVNVLVDEIGRCIVSDFGQSEIKSEVYRISQKPLPRGTLRWQAPELLMGDGKLTAAVDVYAFSICCVEILGMGDLPWQLQDDTTVANLVRVRDSRPVIPMTRYTTTVAPLISSCWSRNPASRPTFGHIATALSQMRKRFDARGIEDKITPVDEENSDEVYEIVESSSSSSSHRLIPFRPAVASHRGHPNSQSFDDSKPVGMPEPVLYTPSRKYSLPSMGSGTCSSSASSVLTSSPEEKHLSPHNHGAHFGGYDSPPPTNEIFAAGRNERRYRILARDTHKFHSSLKLPLWSPSHVSLGAVGYLSKPKGEFITLFNAMNPPQSSGGKLMDMASLRGYGNFNIERQKPQNKRNAAQRGFLDPLAGLLTFKPKGGGSSSHRQQSVSRRYSFPLRAGHKEAHICAETTMYRYVDDVEPAKKWFKHNVNEIIQNYTPEHPIQREDIFVVIGALDAPDYALFVSHSHPEGQAYFNVFSPPKVGRAWGTFTTDSVSSSESGPSYHEEVPGNAVFAGKISDSRGGNVSSSKWDSLILARLRFKPDVDEPTSL</sequence>
<reference evidence="1" key="1">
    <citation type="journal article" date="2021" name="New Phytol.">
        <title>Evolutionary innovations through gain and loss of genes in the ectomycorrhizal Boletales.</title>
        <authorList>
            <person name="Wu G."/>
            <person name="Miyauchi S."/>
            <person name="Morin E."/>
            <person name="Kuo A."/>
            <person name="Drula E."/>
            <person name="Varga T."/>
            <person name="Kohler A."/>
            <person name="Feng B."/>
            <person name="Cao Y."/>
            <person name="Lipzen A."/>
            <person name="Daum C."/>
            <person name="Hundley H."/>
            <person name="Pangilinan J."/>
            <person name="Johnson J."/>
            <person name="Barry K."/>
            <person name="LaButti K."/>
            <person name="Ng V."/>
            <person name="Ahrendt S."/>
            <person name="Min B."/>
            <person name="Choi I.G."/>
            <person name="Park H."/>
            <person name="Plett J.M."/>
            <person name="Magnuson J."/>
            <person name="Spatafora J.W."/>
            <person name="Nagy L.G."/>
            <person name="Henrissat B."/>
            <person name="Grigoriev I.V."/>
            <person name="Yang Z.L."/>
            <person name="Xu J."/>
            <person name="Martin F.M."/>
        </authorList>
    </citation>
    <scope>NUCLEOTIDE SEQUENCE</scope>
    <source>
        <strain evidence="1">ATCC 28755</strain>
    </source>
</reference>
<comment type="caution">
    <text evidence="1">The sequence shown here is derived from an EMBL/GenBank/DDBJ whole genome shotgun (WGS) entry which is preliminary data.</text>
</comment>
<gene>
    <name evidence="1" type="ORF">BJ138DRAFT_1135374</name>
</gene>
<proteinExistence type="predicted"/>
<organism evidence="1 2">
    <name type="scientific">Hygrophoropsis aurantiaca</name>
    <dbReference type="NCBI Taxonomy" id="72124"/>
    <lineage>
        <taxon>Eukaryota</taxon>
        <taxon>Fungi</taxon>
        <taxon>Dikarya</taxon>
        <taxon>Basidiomycota</taxon>
        <taxon>Agaricomycotina</taxon>
        <taxon>Agaricomycetes</taxon>
        <taxon>Agaricomycetidae</taxon>
        <taxon>Boletales</taxon>
        <taxon>Coniophorineae</taxon>
        <taxon>Hygrophoropsidaceae</taxon>
        <taxon>Hygrophoropsis</taxon>
    </lineage>
</organism>
<evidence type="ECO:0000313" key="2">
    <source>
        <dbReference type="Proteomes" id="UP000790377"/>
    </source>
</evidence>
<dbReference type="EMBL" id="MU267677">
    <property type="protein sequence ID" value="KAH7911476.1"/>
    <property type="molecule type" value="Genomic_DNA"/>
</dbReference>
<dbReference type="Proteomes" id="UP000790377">
    <property type="component" value="Unassembled WGS sequence"/>
</dbReference>
<evidence type="ECO:0000313" key="1">
    <source>
        <dbReference type="EMBL" id="KAH7911476.1"/>
    </source>
</evidence>